<gene>
    <name evidence="1" type="ORF">M0R45_009641</name>
</gene>
<protein>
    <submittedName>
        <fullName evidence="1">Uncharacterized protein</fullName>
    </submittedName>
</protein>
<dbReference type="EMBL" id="JBEDUW010000002">
    <property type="protein sequence ID" value="KAK9944056.1"/>
    <property type="molecule type" value="Genomic_DNA"/>
</dbReference>
<comment type="caution">
    <text evidence="1">The sequence shown here is derived from an EMBL/GenBank/DDBJ whole genome shotgun (WGS) entry which is preliminary data.</text>
</comment>
<dbReference type="Proteomes" id="UP001457282">
    <property type="component" value="Unassembled WGS sequence"/>
</dbReference>
<accession>A0AAW1Y498</accession>
<evidence type="ECO:0000313" key="2">
    <source>
        <dbReference type="Proteomes" id="UP001457282"/>
    </source>
</evidence>
<name>A0AAW1Y498_RUBAR</name>
<sequence length="91" mass="9919">MKRKIMDQSKGSEIRSAIEELSVMVKVIGVMALQDENGGDHDAAFIKEEAAHIPTKPFLSLCTILGFYGGVIAKFSRKSRAEHEAGSGRIL</sequence>
<dbReference type="AlphaFoldDB" id="A0AAW1Y498"/>
<keyword evidence="2" id="KW-1185">Reference proteome</keyword>
<proteinExistence type="predicted"/>
<organism evidence="1 2">
    <name type="scientific">Rubus argutus</name>
    <name type="common">Southern blackberry</name>
    <dbReference type="NCBI Taxonomy" id="59490"/>
    <lineage>
        <taxon>Eukaryota</taxon>
        <taxon>Viridiplantae</taxon>
        <taxon>Streptophyta</taxon>
        <taxon>Embryophyta</taxon>
        <taxon>Tracheophyta</taxon>
        <taxon>Spermatophyta</taxon>
        <taxon>Magnoliopsida</taxon>
        <taxon>eudicotyledons</taxon>
        <taxon>Gunneridae</taxon>
        <taxon>Pentapetalae</taxon>
        <taxon>rosids</taxon>
        <taxon>fabids</taxon>
        <taxon>Rosales</taxon>
        <taxon>Rosaceae</taxon>
        <taxon>Rosoideae</taxon>
        <taxon>Rosoideae incertae sedis</taxon>
        <taxon>Rubus</taxon>
    </lineage>
</organism>
<reference evidence="1 2" key="1">
    <citation type="journal article" date="2023" name="G3 (Bethesda)">
        <title>A chromosome-length genome assembly and annotation of blackberry (Rubus argutus, cv. 'Hillquist').</title>
        <authorList>
            <person name="Bruna T."/>
            <person name="Aryal R."/>
            <person name="Dudchenko O."/>
            <person name="Sargent D.J."/>
            <person name="Mead D."/>
            <person name="Buti M."/>
            <person name="Cavallini A."/>
            <person name="Hytonen T."/>
            <person name="Andres J."/>
            <person name="Pham M."/>
            <person name="Weisz D."/>
            <person name="Mascagni F."/>
            <person name="Usai G."/>
            <person name="Natali L."/>
            <person name="Bassil N."/>
            <person name="Fernandez G.E."/>
            <person name="Lomsadze A."/>
            <person name="Armour M."/>
            <person name="Olukolu B."/>
            <person name="Poorten T."/>
            <person name="Britton C."/>
            <person name="Davik J."/>
            <person name="Ashrafi H."/>
            <person name="Aiden E.L."/>
            <person name="Borodovsky M."/>
            <person name="Worthington M."/>
        </authorList>
    </citation>
    <scope>NUCLEOTIDE SEQUENCE [LARGE SCALE GENOMIC DNA]</scope>
    <source>
        <strain evidence="1">PI 553951</strain>
    </source>
</reference>
<evidence type="ECO:0000313" key="1">
    <source>
        <dbReference type="EMBL" id="KAK9944056.1"/>
    </source>
</evidence>